<sequence>RGPGPEQQRGVLCRVVGAAAAWVVVGARPHHGAAGLEKGCSSLRRLLPTRSSGGGCCHAGGHLVPWSTSMGTATSSLSTRLESAASSPFPSSSGVVPLPLLLDAPP</sequence>
<dbReference type="Proteomes" id="UP000736787">
    <property type="component" value="Unassembled WGS sequence"/>
</dbReference>
<accession>A0A8T1A419</accession>
<protein>
    <submittedName>
        <fullName evidence="1">Uncharacterized protein</fullName>
    </submittedName>
</protein>
<name>A0A8T1A419_9STRA</name>
<gene>
    <name evidence="1" type="ORF">PC117_g28172</name>
</gene>
<evidence type="ECO:0000313" key="2">
    <source>
        <dbReference type="Proteomes" id="UP000736787"/>
    </source>
</evidence>
<dbReference type="EMBL" id="RCMK01004345">
    <property type="protein sequence ID" value="KAG2871778.1"/>
    <property type="molecule type" value="Genomic_DNA"/>
</dbReference>
<organism evidence="1 2">
    <name type="scientific">Phytophthora cactorum</name>
    <dbReference type="NCBI Taxonomy" id="29920"/>
    <lineage>
        <taxon>Eukaryota</taxon>
        <taxon>Sar</taxon>
        <taxon>Stramenopiles</taxon>
        <taxon>Oomycota</taxon>
        <taxon>Peronosporomycetes</taxon>
        <taxon>Peronosporales</taxon>
        <taxon>Peronosporaceae</taxon>
        <taxon>Phytophthora</taxon>
    </lineage>
</organism>
<comment type="caution">
    <text evidence="1">The sequence shown here is derived from an EMBL/GenBank/DDBJ whole genome shotgun (WGS) entry which is preliminary data.</text>
</comment>
<proteinExistence type="predicted"/>
<reference evidence="1" key="1">
    <citation type="submission" date="2018-10" db="EMBL/GenBank/DDBJ databases">
        <title>Effector identification in a new, highly contiguous assembly of the strawberry crown rot pathogen Phytophthora cactorum.</title>
        <authorList>
            <person name="Armitage A.D."/>
            <person name="Nellist C.F."/>
            <person name="Bates H."/>
            <person name="Vickerstaff R.J."/>
            <person name="Harrison R.J."/>
        </authorList>
    </citation>
    <scope>NUCLEOTIDE SEQUENCE</scope>
    <source>
        <strain evidence="1">4040</strain>
    </source>
</reference>
<dbReference type="AlphaFoldDB" id="A0A8T1A419"/>
<feature type="non-terminal residue" evidence="1">
    <location>
        <position position="1"/>
    </location>
</feature>
<evidence type="ECO:0000313" key="1">
    <source>
        <dbReference type="EMBL" id="KAG2871778.1"/>
    </source>
</evidence>